<evidence type="ECO:0000313" key="2">
    <source>
        <dbReference type="Proteomes" id="UP001162156"/>
    </source>
</evidence>
<evidence type="ECO:0000313" key="1">
    <source>
        <dbReference type="EMBL" id="KAJ8964275.1"/>
    </source>
</evidence>
<proteinExistence type="predicted"/>
<sequence>MMYQVVGESKCETEAGVLVIKPLKKFNKLLGKDGNLEKHQNNKYHKTAVERAKQFLKDFRKPELEIQNQLSKSRLKQIQENRKRLMPIIDTIITMGKQDIAFRGHRDDGFVDVPSVSSQQQSIANEGNFRAILKMKIRAGDNILGEHLKSASSRATYISKTTQNSIIDCCGEEILSICNKKPCL</sequence>
<dbReference type="EMBL" id="JANEYF010001400">
    <property type="protein sequence ID" value="KAJ8964275.1"/>
    <property type="molecule type" value="Genomic_DNA"/>
</dbReference>
<reference evidence="1" key="1">
    <citation type="journal article" date="2023" name="Insect Mol. Biol.">
        <title>Genome sequencing provides insights into the evolution of gene families encoding plant cell wall-degrading enzymes in longhorned beetles.</title>
        <authorList>
            <person name="Shin N.R."/>
            <person name="Okamura Y."/>
            <person name="Kirsch R."/>
            <person name="Pauchet Y."/>
        </authorList>
    </citation>
    <scope>NUCLEOTIDE SEQUENCE</scope>
    <source>
        <strain evidence="1">RBIC_L_NR</strain>
    </source>
</reference>
<organism evidence="1 2">
    <name type="scientific">Rhamnusium bicolor</name>
    <dbReference type="NCBI Taxonomy" id="1586634"/>
    <lineage>
        <taxon>Eukaryota</taxon>
        <taxon>Metazoa</taxon>
        <taxon>Ecdysozoa</taxon>
        <taxon>Arthropoda</taxon>
        <taxon>Hexapoda</taxon>
        <taxon>Insecta</taxon>
        <taxon>Pterygota</taxon>
        <taxon>Neoptera</taxon>
        <taxon>Endopterygota</taxon>
        <taxon>Coleoptera</taxon>
        <taxon>Polyphaga</taxon>
        <taxon>Cucujiformia</taxon>
        <taxon>Chrysomeloidea</taxon>
        <taxon>Cerambycidae</taxon>
        <taxon>Lepturinae</taxon>
        <taxon>Rhagiini</taxon>
        <taxon>Rhamnusium</taxon>
    </lineage>
</organism>
<comment type="caution">
    <text evidence="1">The sequence shown here is derived from an EMBL/GenBank/DDBJ whole genome shotgun (WGS) entry which is preliminary data.</text>
</comment>
<evidence type="ECO:0008006" key="3">
    <source>
        <dbReference type="Google" id="ProtNLM"/>
    </source>
</evidence>
<dbReference type="PANTHER" id="PTHR45749:SF21">
    <property type="entry name" value="DUF4371 DOMAIN-CONTAINING PROTEIN"/>
    <property type="match status" value="1"/>
</dbReference>
<dbReference type="PANTHER" id="PTHR45749">
    <property type="match status" value="1"/>
</dbReference>
<gene>
    <name evidence="1" type="ORF">NQ314_005009</name>
</gene>
<name>A0AAV8ZL83_9CUCU</name>
<keyword evidence="2" id="KW-1185">Reference proteome</keyword>
<protein>
    <recommendedName>
        <fullName evidence="3">DUF4371 domain-containing protein</fullName>
    </recommendedName>
</protein>
<dbReference type="AlphaFoldDB" id="A0AAV8ZL83"/>
<accession>A0AAV8ZL83</accession>
<dbReference type="Proteomes" id="UP001162156">
    <property type="component" value="Unassembled WGS sequence"/>
</dbReference>